<organism evidence="3 4">
    <name type="scientific">Actinoplanes octamycinicus</name>
    <dbReference type="NCBI Taxonomy" id="135948"/>
    <lineage>
        <taxon>Bacteria</taxon>
        <taxon>Bacillati</taxon>
        <taxon>Actinomycetota</taxon>
        <taxon>Actinomycetes</taxon>
        <taxon>Micromonosporales</taxon>
        <taxon>Micromonosporaceae</taxon>
        <taxon>Actinoplanes</taxon>
    </lineage>
</organism>
<protein>
    <submittedName>
        <fullName evidence="3">Ribulose-phosphate 3-epimerase</fullName>
        <ecNumber evidence="3">5.1.3.1</ecNumber>
    </submittedName>
</protein>
<gene>
    <name evidence="3" type="ORF">BJY16_007420</name>
</gene>
<sequence>MIEILPALLGADPLALGDATDSLTGAPVRYLHLDVMDGRFVTDISFGVRTVAALRRRTDLPLDVHLQVAHPEDQLDALVKAGVDLVTVHVEATAHIARVVRRLQQEGVDAGLAINPGTPLAAVEELLGQITQVTVMTSNPGTSDFLGWTLDKIRRLRALLTRHELTGVHIAADGGVTEARAKALYEAGADRLIAGSAVFQAPGGSADGVARLRKAALA</sequence>
<dbReference type="CDD" id="cd00429">
    <property type="entry name" value="RPE"/>
    <property type="match status" value="1"/>
</dbReference>
<accession>A0A7W7H4R1</accession>
<dbReference type="EMBL" id="JACHNB010000001">
    <property type="protein sequence ID" value="MBB4743961.1"/>
    <property type="molecule type" value="Genomic_DNA"/>
</dbReference>
<proteinExistence type="predicted"/>
<dbReference type="InterPro" id="IPR013785">
    <property type="entry name" value="Aldolase_TIM"/>
</dbReference>
<keyword evidence="4" id="KW-1185">Reference proteome</keyword>
<evidence type="ECO:0000256" key="2">
    <source>
        <dbReference type="ARBA" id="ARBA00023235"/>
    </source>
</evidence>
<comment type="caution">
    <text evidence="3">The sequence shown here is derived from an EMBL/GenBank/DDBJ whole genome shotgun (WGS) entry which is preliminary data.</text>
</comment>
<dbReference type="RefSeq" id="WP_185044188.1">
    <property type="nucleotide sequence ID" value="NZ_BAABFG010000005.1"/>
</dbReference>
<dbReference type="Pfam" id="PF00834">
    <property type="entry name" value="Ribul_P_3_epim"/>
    <property type="match status" value="1"/>
</dbReference>
<dbReference type="SUPFAM" id="SSF51366">
    <property type="entry name" value="Ribulose-phoshate binding barrel"/>
    <property type="match status" value="1"/>
</dbReference>
<dbReference type="NCBIfam" id="NF004076">
    <property type="entry name" value="PRK05581.1-4"/>
    <property type="match status" value="1"/>
</dbReference>
<dbReference type="PANTHER" id="PTHR11749">
    <property type="entry name" value="RIBULOSE-5-PHOSPHATE-3-EPIMERASE"/>
    <property type="match status" value="1"/>
</dbReference>
<dbReference type="InterPro" id="IPR011060">
    <property type="entry name" value="RibuloseP-bd_barrel"/>
</dbReference>
<dbReference type="GO" id="GO:0005975">
    <property type="term" value="P:carbohydrate metabolic process"/>
    <property type="evidence" value="ECO:0007669"/>
    <property type="project" value="InterPro"/>
</dbReference>
<evidence type="ECO:0000313" key="3">
    <source>
        <dbReference type="EMBL" id="MBB4743961.1"/>
    </source>
</evidence>
<dbReference type="EC" id="5.1.3.1" evidence="3"/>
<dbReference type="Gene3D" id="3.20.20.70">
    <property type="entry name" value="Aldolase class I"/>
    <property type="match status" value="1"/>
</dbReference>
<keyword evidence="2 3" id="KW-0413">Isomerase</keyword>
<evidence type="ECO:0000313" key="4">
    <source>
        <dbReference type="Proteomes" id="UP000546162"/>
    </source>
</evidence>
<dbReference type="InterPro" id="IPR000056">
    <property type="entry name" value="Ribul_P_3_epim-like"/>
</dbReference>
<dbReference type="GO" id="GO:0046872">
    <property type="term" value="F:metal ion binding"/>
    <property type="evidence" value="ECO:0007669"/>
    <property type="project" value="UniProtKB-KW"/>
</dbReference>
<reference evidence="3 4" key="1">
    <citation type="submission" date="2020-08" db="EMBL/GenBank/DDBJ databases">
        <title>Sequencing the genomes of 1000 actinobacteria strains.</title>
        <authorList>
            <person name="Klenk H.-P."/>
        </authorList>
    </citation>
    <scope>NUCLEOTIDE SEQUENCE [LARGE SCALE GENOMIC DNA]</scope>
    <source>
        <strain evidence="3 4">DSM 45809</strain>
    </source>
</reference>
<keyword evidence="1" id="KW-0479">Metal-binding</keyword>
<name>A0A7W7H4R1_9ACTN</name>
<dbReference type="AlphaFoldDB" id="A0A7W7H4R1"/>
<dbReference type="GO" id="GO:0004750">
    <property type="term" value="F:D-ribulose-phosphate 3-epimerase activity"/>
    <property type="evidence" value="ECO:0007669"/>
    <property type="project" value="UniProtKB-EC"/>
</dbReference>
<evidence type="ECO:0000256" key="1">
    <source>
        <dbReference type="ARBA" id="ARBA00022723"/>
    </source>
</evidence>
<dbReference type="Proteomes" id="UP000546162">
    <property type="component" value="Unassembled WGS sequence"/>
</dbReference>